<evidence type="ECO:0000256" key="1">
    <source>
        <dbReference type="ARBA" id="ARBA00022737"/>
    </source>
</evidence>
<dbReference type="InterPro" id="IPR036770">
    <property type="entry name" value="Ankyrin_rpt-contain_sf"/>
</dbReference>
<keyword evidence="5" id="KW-1185">Reference proteome</keyword>
<dbReference type="SMART" id="SM00248">
    <property type="entry name" value="ANK"/>
    <property type="match status" value="11"/>
</dbReference>
<keyword evidence="2 3" id="KW-0040">ANK repeat</keyword>
<comment type="caution">
    <text evidence="4">The sequence shown here is derived from an EMBL/GenBank/DDBJ whole genome shotgun (WGS) entry which is preliminary data.</text>
</comment>
<evidence type="ECO:0000313" key="4">
    <source>
        <dbReference type="EMBL" id="KAL3402724.1"/>
    </source>
</evidence>
<dbReference type="AlphaFoldDB" id="A0ABD2XCP5"/>
<feature type="repeat" description="ANK" evidence="3">
    <location>
        <begin position="406"/>
        <end position="439"/>
    </location>
</feature>
<evidence type="ECO:0000313" key="5">
    <source>
        <dbReference type="Proteomes" id="UP001627154"/>
    </source>
</evidence>
<dbReference type="InterPro" id="IPR002110">
    <property type="entry name" value="Ankyrin_rpt"/>
</dbReference>
<dbReference type="Proteomes" id="UP001627154">
    <property type="component" value="Unassembled WGS sequence"/>
</dbReference>
<feature type="repeat" description="ANK" evidence="3">
    <location>
        <begin position="480"/>
        <end position="508"/>
    </location>
</feature>
<reference evidence="4 5" key="1">
    <citation type="journal article" date="2024" name="bioRxiv">
        <title>A reference genome for Trichogramma kaykai: A tiny desert-dwelling parasitoid wasp with competing sex-ratio distorters.</title>
        <authorList>
            <person name="Culotta J."/>
            <person name="Lindsey A.R."/>
        </authorList>
    </citation>
    <scope>NUCLEOTIDE SEQUENCE [LARGE SCALE GENOMIC DNA]</scope>
    <source>
        <strain evidence="4 5">KSX58</strain>
    </source>
</reference>
<protein>
    <recommendedName>
        <fullName evidence="6">PRANC domain-containing protein</fullName>
    </recommendedName>
</protein>
<dbReference type="PROSITE" id="PS50297">
    <property type="entry name" value="ANK_REP_REGION"/>
    <property type="match status" value="5"/>
</dbReference>
<evidence type="ECO:0000256" key="2">
    <source>
        <dbReference type="ARBA" id="ARBA00023043"/>
    </source>
</evidence>
<dbReference type="PANTHER" id="PTHR24198">
    <property type="entry name" value="ANKYRIN REPEAT AND PROTEIN KINASE DOMAIN-CONTAINING PROTEIN"/>
    <property type="match status" value="1"/>
</dbReference>
<dbReference type="Pfam" id="PF12796">
    <property type="entry name" value="Ank_2"/>
    <property type="match status" value="3"/>
</dbReference>
<dbReference type="PANTHER" id="PTHR24198:SF165">
    <property type="entry name" value="ANKYRIN REPEAT-CONTAINING PROTEIN-RELATED"/>
    <property type="match status" value="1"/>
</dbReference>
<name>A0ABD2XCP5_9HYME</name>
<proteinExistence type="predicted"/>
<dbReference type="SUPFAM" id="SSF48403">
    <property type="entry name" value="Ankyrin repeat"/>
    <property type="match status" value="1"/>
</dbReference>
<evidence type="ECO:0008006" key="6">
    <source>
        <dbReference type="Google" id="ProtNLM"/>
    </source>
</evidence>
<feature type="repeat" description="ANK" evidence="3">
    <location>
        <begin position="261"/>
        <end position="293"/>
    </location>
</feature>
<keyword evidence="1" id="KW-0677">Repeat</keyword>
<dbReference type="Gene3D" id="1.25.40.20">
    <property type="entry name" value="Ankyrin repeat-containing domain"/>
    <property type="match status" value="3"/>
</dbReference>
<organism evidence="4 5">
    <name type="scientific">Trichogramma kaykai</name>
    <dbReference type="NCBI Taxonomy" id="54128"/>
    <lineage>
        <taxon>Eukaryota</taxon>
        <taxon>Metazoa</taxon>
        <taxon>Ecdysozoa</taxon>
        <taxon>Arthropoda</taxon>
        <taxon>Hexapoda</taxon>
        <taxon>Insecta</taxon>
        <taxon>Pterygota</taxon>
        <taxon>Neoptera</taxon>
        <taxon>Endopterygota</taxon>
        <taxon>Hymenoptera</taxon>
        <taxon>Apocrita</taxon>
        <taxon>Proctotrupomorpha</taxon>
        <taxon>Chalcidoidea</taxon>
        <taxon>Trichogrammatidae</taxon>
        <taxon>Trichogramma</taxon>
    </lineage>
</organism>
<accession>A0ABD2XCP5</accession>
<evidence type="ECO:0000256" key="3">
    <source>
        <dbReference type="PROSITE-ProRule" id="PRU00023"/>
    </source>
</evidence>
<dbReference type="PROSITE" id="PS50088">
    <property type="entry name" value="ANK_REPEAT"/>
    <property type="match status" value="5"/>
</dbReference>
<dbReference type="EMBL" id="JBJJXI010000033">
    <property type="protein sequence ID" value="KAL3402724.1"/>
    <property type="molecule type" value="Genomic_DNA"/>
</dbReference>
<feature type="repeat" description="ANK" evidence="3">
    <location>
        <begin position="188"/>
        <end position="220"/>
    </location>
</feature>
<dbReference type="Pfam" id="PF13857">
    <property type="entry name" value="Ank_5"/>
    <property type="match status" value="1"/>
</dbReference>
<feature type="repeat" description="ANK" evidence="3">
    <location>
        <begin position="334"/>
        <end position="366"/>
    </location>
</feature>
<sequence>MSQINGNDFNTLVGNRNRKLLKRLMSLKDNVNWDIEEQRVKFICELHHLIKDCTGPLPHFRDILQPKEIDRLLFDVVKFMSQYRLMLEGSSLINLLIRNGYKDEPDPNEDGESSLSRTTPVHFAAASWFSTRNSIVRQLFKVYHRFDVNYTDESGLTHFHVACMCGCYGTVEKFLELGQDPNCLWPLTGESPLYLAVRTKREEMIKLLLKNRADPNLANKEGQTLLHVICNRVQDDAALKKFFEVCDDIRQTIKIDAQDNKGNTPLHLALLCGNDKLAELLLKRGTNPNSANAKGLSPLHITCHTKPDEGLTEKFLKMCDENHRTVQIDARGNLGYTPLHLALYYNNDEVVELLLRRGADPTLADLKGLTALHFCHKHQTNRSVEMLFEISEEKHRKIEVNAQDDEGNTPLHLVMYNGGSEEAIESLLRHGASPNMPNNEGWTPLHLVCRKKDDYTAVETFLKMCDENKRRVKVDARDEFGPTPLQWAVARCWPNIVHVLLDHGADLSNFAFPTASLFDEIIMGFKRINSKLKLKLISGALSVIEALEKRGYKLQRSNVITIMKVFADNGFFEKSADLEKTLCDDEVFAQTAKQILITPKTLHCNKCGNDDEEEEAKEEEGDKEVVKETKKIVESSSLSLYDLISIRSKLTSMVYYEAASAIDSWELSYSYQKACVRHLCEKLLRQFFQSRTLYPFWELIHKRLPIECCEMIIQVLRNEDLLNIVLATASQK</sequence>
<dbReference type="PRINTS" id="PR01415">
    <property type="entry name" value="ANKYRIN"/>
</dbReference>
<gene>
    <name evidence="4" type="ORF">TKK_004331</name>
</gene>